<dbReference type="Proteomes" id="UP001139344">
    <property type="component" value="Unassembled WGS sequence"/>
</dbReference>
<sequence length="416" mass="48584">MYFANPTYLWGLLGLLVPIFIHLWSNRDSRVIKVGSIKMFTEGESRNSRSFRLNEIWLLLLRGLIIAVLVLIMAELRVQKDNRTQEIAYYFEESILNKASVLELADSLSAHKPVFLFKEGLPVFEKEGNKTRQNIIPDYWKLAKSLEKEDFDSAVVFSSGYLNGLKGKRPIISKNINWITVDLNDSTRKPLVLRNVKDSLQIVYGIGNSQRLFYEKELIASNYKGTEDLDSIPEIWIKPFEIQIFYDDSLRAQAKYFRSAINAIQNYTGRQIEFDSISQEEIKQEKDLLIWLSNSEVPDLENKVLQLRENEFADKLIVEGNVENKFFLTQNISAENILDHRLSEELLKLIIPSEEIYDRSSGIDKRKISEGFLETGYSEIEDKELRIYYWDLSRYLWILLFVLLIGERILAKIRRQ</sequence>
<dbReference type="InterPro" id="IPR024163">
    <property type="entry name" value="Aerotolerance_reg_N"/>
</dbReference>
<evidence type="ECO:0000313" key="4">
    <source>
        <dbReference type="Proteomes" id="UP001139344"/>
    </source>
</evidence>
<keyword evidence="1" id="KW-1133">Transmembrane helix</keyword>
<organism evidence="3 4">
    <name type="scientific">Christiangramia crocea</name>
    <dbReference type="NCBI Taxonomy" id="2904124"/>
    <lineage>
        <taxon>Bacteria</taxon>
        <taxon>Pseudomonadati</taxon>
        <taxon>Bacteroidota</taxon>
        <taxon>Flavobacteriia</taxon>
        <taxon>Flavobacteriales</taxon>
        <taxon>Flavobacteriaceae</taxon>
        <taxon>Christiangramia</taxon>
    </lineage>
</organism>
<keyword evidence="1" id="KW-0812">Transmembrane</keyword>
<gene>
    <name evidence="3" type="ORF">LU635_01875</name>
</gene>
<keyword evidence="4" id="KW-1185">Reference proteome</keyword>
<dbReference type="Pfam" id="PF07584">
    <property type="entry name" value="BatA"/>
    <property type="match status" value="1"/>
</dbReference>
<dbReference type="NCBIfam" id="TIGR02226">
    <property type="entry name" value="two_anch"/>
    <property type="match status" value="1"/>
</dbReference>
<evidence type="ECO:0000256" key="1">
    <source>
        <dbReference type="SAM" id="Phobius"/>
    </source>
</evidence>
<feature type="transmembrane region" description="Helical" evidence="1">
    <location>
        <begin position="387"/>
        <end position="406"/>
    </location>
</feature>
<comment type="caution">
    <text evidence="3">The sequence shown here is derived from an EMBL/GenBank/DDBJ whole genome shotgun (WGS) entry which is preliminary data.</text>
</comment>
<feature type="transmembrane region" description="Helical" evidence="1">
    <location>
        <begin position="6"/>
        <end position="24"/>
    </location>
</feature>
<dbReference type="EMBL" id="JAJSON010000007">
    <property type="protein sequence ID" value="MCG9970369.1"/>
    <property type="molecule type" value="Genomic_DNA"/>
</dbReference>
<accession>A0A9X1UVT9</accession>
<feature type="transmembrane region" description="Helical" evidence="1">
    <location>
        <begin position="56"/>
        <end position="74"/>
    </location>
</feature>
<dbReference type="AlphaFoldDB" id="A0A9X1UVT9"/>
<name>A0A9X1UVT9_9FLAO</name>
<evidence type="ECO:0000313" key="3">
    <source>
        <dbReference type="EMBL" id="MCG9970369.1"/>
    </source>
</evidence>
<dbReference type="InterPro" id="IPR011933">
    <property type="entry name" value="Double_TM_dom"/>
</dbReference>
<reference evidence="3" key="1">
    <citation type="submission" date="2021-12" db="EMBL/GenBank/DDBJ databases">
        <title>Description of Gramella crocea sp. nov., a new bacterium isolated from activated sludge.</title>
        <authorList>
            <person name="Zhang X."/>
        </authorList>
    </citation>
    <scope>NUCLEOTIDE SEQUENCE</scope>
    <source>
        <strain evidence="3">YB25</strain>
    </source>
</reference>
<evidence type="ECO:0000259" key="2">
    <source>
        <dbReference type="Pfam" id="PF07584"/>
    </source>
</evidence>
<proteinExistence type="predicted"/>
<feature type="domain" description="Aerotolerance regulator N-terminal" evidence="2">
    <location>
        <begin position="1"/>
        <end position="75"/>
    </location>
</feature>
<protein>
    <submittedName>
        <fullName evidence="3">BatA domain-containing protein</fullName>
    </submittedName>
</protein>
<keyword evidence="1" id="KW-0472">Membrane</keyword>
<dbReference type="RefSeq" id="WP_240095610.1">
    <property type="nucleotide sequence ID" value="NZ_JAJSON010000007.1"/>
</dbReference>